<evidence type="ECO:0000313" key="3">
    <source>
        <dbReference type="Proteomes" id="UP000824469"/>
    </source>
</evidence>
<dbReference type="Proteomes" id="UP000824469">
    <property type="component" value="Unassembled WGS sequence"/>
</dbReference>
<dbReference type="InterPro" id="IPR054722">
    <property type="entry name" value="PolX-like_BBD"/>
</dbReference>
<feature type="domain" description="Retrovirus-related Pol polyprotein from transposon TNT 1-94-like beta-barrel" evidence="1">
    <location>
        <begin position="1"/>
        <end position="66"/>
    </location>
</feature>
<reference evidence="2 3" key="1">
    <citation type="journal article" date="2021" name="Nat. Plants">
        <title>The Taxus genome provides insights into paclitaxel biosynthesis.</title>
        <authorList>
            <person name="Xiong X."/>
            <person name="Gou J."/>
            <person name="Liao Q."/>
            <person name="Li Y."/>
            <person name="Zhou Q."/>
            <person name="Bi G."/>
            <person name="Li C."/>
            <person name="Du R."/>
            <person name="Wang X."/>
            <person name="Sun T."/>
            <person name="Guo L."/>
            <person name="Liang H."/>
            <person name="Lu P."/>
            <person name="Wu Y."/>
            <person name="Zhang Z."/>
            <person name="Ro D.K."/>
            <person name="Shang Y."/>
            <person name="Huang S."/>
            <person name="Yan J."/>
        </authorList>
    </citation>
    <scope>NUCLEOTIDE SEQUENCE [LARGE SCALE GENOMIC DNA]</scope>
    <source>
        <strain evidence="2">Ta-2019</strain>
    </source>
</reference>
<feature type="non-terminal residue" evidence="2">
    <location>
        <position position="124"/>
    </location>
</feature>
<sequence>DKKLFDSLHEEPTGDRVRIADVKEYIAEGIGNVTIPLGPRKCTLTKVLYVPGLTRNLLSVTQLLNHHLKVEFLVQNGIKSCLISRQERDIKLYYIIPQLKRKGYLVWINKNTCSNVCHTYEHLR</sequence>
<gene>
    <name evidence="2" type="ORF">KI387_005337</name>
</gene>
<feature type="non-terminal residue" evidence="2">
    <location>
        <position position="1"/>
    </location>
</feature>
<evidence type="ECO:0000259" key="1">
    <source>
        <dbReference type="Pfam" id="PF22936"/>
    </source>
</evidence>
<proteinExistence type="predicted"/>
<comment type="caution">
    <text evidence="2">The sequence shown here is derived from an EMBL/GenBank/DDBJ whole genome shotgun (WGS) entry which is preliminary data.</text>
</comment>
<keyword evidence="3" id="KW-1185">Reference proteome</keyword>
<evidence type="ECO:0000313" key="2">
    <source>
        <dbReference type="EMBL" id="KAH9325159.1"/>
    </source>
</evidence>
<organism evidence="2 3">
    <name type="scientific">Taxus chinensis</name>
    <name type="common">Chinese yew</name>
    <name type="synonym">Taxus wallichiana var. chinensis</name>
    <dbReference type="NCBI Taxonomy" id="29808"/>
    <lineage>
        <taxon>Eukaryota</taxon>
        <taxon>Viridiplantae</taxon>
        <taxon>Streptophyta</taxon>
        <taxon>Embryophyta</taxon>
        <taxon>Tracheophyta</taxon>
        <taxon>Spermatophyta</taxon>
        <taxon>Pinopsida</taxon>
        <taxon>Pinidae</taxon>
        <taxon>Conifers II</taxon>
        <taxon>Cupressales</taxon>
        <taxon>Taxaceae</taxon>
        <taxon>Taxus</taxon>
    </lineage>
</organism>
<dbReference type="AlphaFoldDB" id="A0AA38LIB2"/>
<accession>A0AA38LIB2</accession>
<name>A0AA38LIB2_TAXCH</name>
<dbReference type="Pfam" id="PF22936">
    <property type="entry name" value="Pol_BBD"/>
    <property type="match status" value="1"/>
</dbReference>
<protein>
    <recommendedName>
        <fullName evidence="1">Retrovirus-related Pol polyprotein from transposon TNT 1-94-like beta-barrel domain-containing protein</fullName>
    </recommendedName>
</protein>
<dbReference type="EMBL" id="JAHRHJ020000002">
    <property type="protein sequence ID" value="KAH9325159.1"/>
    <property type="molecule type" value="Genomic_DNA"/>
</dbReference>